<evidence type="ECO:0000313" key="4">
    <source>
        <dbReference type="Proteomes" id="UP000494365"/>
    </source>
</evidence>
<dbReference type="GO" id="GO:0003677">
    <property type="term" value="F:DNA binding"/>
    <property type="evidence" value="ECO:0007669"/>
    <property type="project" value="InterPro"/>
</dbReference>
<dbReference type="EMBL" id="CADIKK010000001">
    <property type="protein sequence ID" value="CAB3776356.1"/>
    <property type="molecule type" value="Genomic_DNA"/>
</dbReference>
<evidence type="ECO:0000259" key="2">
    <source>
        <dbReference type="Pfam" id="PF02371"/>
    </source>
</evidence>
<dbReference type="InterPro" id="IPR047650">
    <property type="entry name" value="Transpos_IS110"/>
</dbReference>
<feature type="region of interest" description="Disordered" evidence="1">
    <location>
        <begin position="166"/>
        <end position="185"/>
    </location>
</feature>
<accession>A0A6S7AT97</accession>
<name>A0A6S7AT97_9BURK</name>
<evidence type="ECO:0000313" key="3">
    <source>
        <dbReference type="EMBL" id="CAB3776356.1"/>
    </source>
</evidence>
<protein>
    <submittedName>
        <fullName evidence="3">IS110 family transposase ISCARN20</fullName>
    </submittedName>
</protein>
<dbReference type="InterPro" id="IPR003346">
    <property type="entry name" value="Transposase_20"/>
</dbReference>
<dbReference type="GO" id="GO:0006313">
    <property type="term" value="P:DNA transposition"/>
    <property type="evidence" value="ECO:0007669"/>
    <property type="project" value="InterPro"/>
</dbReference>
<dbReference type="PANTHER" id="PTHR33055:SF13">
    <property type="entry name" value="TRANSPOSASE"/>
    <property type="match status" value="1"/>
</dbReference>
<feature type="domain" description="Transposase IS116/IS110/IS902 C-terminal" evidence="2">
    <location>
        <begin position="202"/>
        <end position="281"/>
    </location>
</feature>
<dbReference type="GO" id="GO:0004803">
    <property type="term" value="F:transposase activity"/>
    <property type="evidence" value="ECO:0007669"/>
    <property type="project" value="InterPro"/>
</dbReference>
<dbReference type="Proteomes" id="UP000494365">
    <property type="component" value="Unassembled WGS sequence"/>
</dbReference>
<evidence type="ECO:0000256" key="1">
    <source>
        <dbReference type="SAM" id="MobiDB-lite"/>
    </source>
</evidence>
<organism evidence="3 4">
    <name type="scientific">Paraburkholderia ultramafica</name>
    <dbReference type="NCBI Taxonomy" id="1544867"/>
    <lineage>
        <taxon>Bacteria</taxon>
        <taxon>Pseudomonadati</taxon>
        <taxon>Pseudomonadota</taxon>
        <taxon>Betaproteobacteria</taxon>
        <taxon>Burkholderiales</taxon>
        <taxon>Burkholderiaceae</taxon>
        <taxon>Paraburkholderia</taxon>
    </lineage>
</organism>
<dbReference type="NCBIfam" id="NF033542">
    <property type="entry name" value="transpos_IS110"/>
    <property type="match status" value="1"/>
</dbReference>
<reference evidence="3 4" key="1">
    <citation type="submission" date="2020-04" db="EMBL/GenBank/DDBJ databases">
        <authorList>
            <person name="De Canck E."/>
        </authorList>
    </citation>
    <scope>NUCLEOTIDE SEQUENCE [LARGE SCALE GENOMIC DNA]</scope>
    <source>
        <strain evidence="3 4">LMG 28614</strain>
    </source>
</reference>
<proteinExistence type="predicted"/>
<dbReference type="AlphaFoldDB" id="A0A6S7AT97"/>
<dbReference type="Pfam" id="PF02371">
    <property type="entry name" value="Transposase_20"/>
    <property type="match status" value="1"/>
</dbReference>
<gene>
    <name evidence="3" type="ORF">LMG28614_00198</name>
</gene>
<dbReference type="PANTHER" id="PTHR33055">
    <property type="entry name" value="TRANSPOSASE FOR INSERTION SEQUENCE ELEMENT IS1111A"/>
    <property type="match status" value="1"/>
</dbReference>
<sequence length="358" mass="40293">MLINARHVKNVSGRKSDVLDCQWIQQLMTYGLLRGAFRPADQVCVLRSPWRQRGMLLRSQSRHVQHMQKALTQMNVQLANVISDVVGVTGQKILRAIVAGERDGHALAGMKDVRIRASVEEIAKSLQGNWRAEHLFALRQAVDAFDFICTQLAECDREIEQQLQRLQTHEGEPARGKQRGRTRNGPKFDLRTQLFRMCGVDLTRIDGIDVTTALAVISEIGVDMSRFPSAAHFASWLGLCPGTRITGGKVMSGKTRRCANRAAQALRMAATALRASQSALGAYFRRMCSRMDKPKAITAAAHKLARLIYTMLTKGEEYTDQGQDYYEERYRERVLRQLSQRAQKLGMKLVATEQPQPV</sequence>
<keyword evidence="4" id="KW-1185">Reference proteome</keyword>